<evidence type="ECO:0000256" key="2">
    <source>
        <dbReference type="ARBA" id="ARBA00022448"/>
    </source>
</evidence>
<evidence type="ECO:0008006" key="10">
    <source>
        <dbReference type="Google" id="ProtNLM"/>
    </source>
</evidence>
<feature type="compositionally biased region" description="Basic residues" evidence="6">
    <location>
        <begin position="267"/>
        <end position="277"/>
    </location>
</feature>
<dbReference type="InterPro" id="IPR036259">
    <property type="entry name" value="MFS_trans_sf"/>
</dbReference>
<feature type="region of interest" description="Disordered" evidence="6">
    <location>
        <begin position="256"/>
        <end position="292"/>
    </location>
</feature>
<keyword evidence="4 7" id="KW-1133">Transmembrane helix</keyword>
<keyword evidence="3 7" id="KW-0812">Transmembrane</keyword>
<evidence type="ECO:0000256" key="6">
    <source>
        <dbReference type="SAM" id="MobiDB-lite"/>
    </source>
</evidence>
<accession>A0ABR0LXP1</accession>
<dbReference type="SUPFAM" id="SSF103473">
    <property type="entry name" value="MFS general substrate transporter"/>
    <property type="match status" value="1"/>
</dbReference>
<gene>
    <name evidence="8" type="ORF">LTR16_004157</name>
</gene>
<name>A0ABR0LXP1_9PEZI</name>
<evidence type="ECO:0000313" key="9">
    <source>
        <dbReference type="Proteomes" id="UP001357485"/>
    </source>
</evidence>
<reference evidence="8 9" key="1">
    <citation type="submission" date="2023-08" db="EMBL/GenBank/DDBJ databases">
        <title>Black Yeasts Isolated from many extreme environments.</title>
        <authorList>
            <person name="Coleine C."/>
            <person name="Stajich J.E."/>
            <person name="Selbmann L."/>
        </authorList>
    </citation>
    <scope>NUCLEOTIDE SEQUENCE [LARGE SCALE GENOMIC DNA]</scope>
    <source>
        <strain evidence="8 9">CCFEE 536</strain>
    </source>
</reference>
<comment type="subcellular location">
    <subcellularLocation>
        <location evidence="1">Endomembrane system</location>
        <topology evidence="1">Multi-pass membrane protein</topology>
    </subcellularLocation>
</comment>
<dbReference type="PANTHER" id="PTHR23501">
    <property type="entry name" value="MAJOR FACILITATOR SUPERFAMILY"/>
    <property type="match status" value="1"/>
</dbReference>
<feature type="transmembrane region" description="Helical" evidence="7">
    <location>
        <begin position="84"/>
        <end position="110"/>
    </location>
</feature>
<protein>
    <recommendedName>
        <fullName evidence="10">Major facilitator superfamily (MFS) profile domain-containing protein</fullName>
    </recommendedName>
</protein>
<dbReference type="PANTHER" id="PTHR23501:SF191">
    <property type="entry name" value="VACUOLAR BASIC AMINO ACID TRANSPORTER 4"/>
    <property type="match status" value="1"/>
</dbReference>
<dbReference type="Proteomes" id="UP001357485">
    <property type="component" value="Unassembled WGS sequence"/>
</dbReference>
<keyword evidence="5 7" id="KW-0472">Membrane</keyword>
<evidence type="ECO:0000313" key="8">
    <source>
        <dbReference type="EMBL" id="KAK5256036.1"/>
    </source>
</evidence>
<evidence type="ECO:0000256" key="4">
    <source>
        <dbReference type="ARBA" id="ARBA00022989"/>
    </source>
</evidence>
<proteinExistence type="predicted"/>
<keyword evidence="2" id="KW-0813">Transport</keyword>
<dbReference type="EMBL" id="JAVRRA010008722">
    <property type="protein sequence ID" value="KAK5256036.1"/>
    <property type="molecule type" value="Genomic_DNA"/>
</dbReference>
<evidence type="ECO:0000256" key="7">
    <source>
        <dbReference type="SAM" id="Phobius"/>
    </source>
</evidence>
<evidence type="ECO:0000256" key="5">
    <source>
        <dbReference type="ARBA" id="ARBA00023136"/>
    </source>
</evidence>
<organism evidence="8 9">
    <name type="scientific">Cryomyces antarcticus</name>
    <dbReference type="NCBI Taxonomy" id="329879"/>
    <lineage>
        <taxon>Eukaryota</taxon>
        <taxon>Fungi</taxon>
        <taxon>Dikarya</taxon>
        <taxon>Ascomycota</taxon>
        <taxon>Pezizomycotina</taxon>
        <taxon>Dothideomycetes</taxon>
        <taxon>Dothideomycetes incertae sedis</taxon>
        <taxon>Cryomyces</taxon>
    </lineage>
</organism>
<evidence type="ECO:0000256" key="3">
    <source>
        <dbReference type="ARBA" id="ARBA00022692"/>
    </source>
</evidence>
<keyword evidence="9" id="KW-1185">Reference proteome</keyword>
<dbReference type="Gene3D" id="1.20.1250.20">
    <property type="entry name" value="MFS general substrate transporter like domains"/>
    <property type="match status" value="1"/>
</dbReference>
<sequence length="325" mass="34354">MAVFGLLYYGPIYFQVRGLSATAAGVRLIPQSLGASVGSLGSGLIMRATGRYYLLNAGIETALVAAFSLVAATFNLTTPAWPPFIYFFLGGVGYGGILTVTLLALISAVEHRHQAVITSASYAFRSTGSTIGITVASAVFQNILKAELWSRFGDQPEASHVIGRIRDSIDEVKHLPPGWRDGVLETYMDALRGVWLTLFGLALLGGLGIPSRAHVEDAWSFHGPSAASPTAAIHAITFNATRPCVRISFVPPLHGPIPATTPTARTPARRLSHTRRGTARDQGGAPAARRRPASRAACGCLESGQAHAWSADADEARSDLSIHGA</sequence>
<evidence type="ECO:0000256" key="1">
    <source>
        <dbReference type="ARBA" id="ARBA00004127"/>
    </source>
</evidence>
<comment type="caution">
    <text evidence="8">The sequence shown here is derived from an EMBL/GenBank/DDBJ whole genome shotgun (WGS) entry which is preliminary data.</text>
</comment>
<feature type="transmembrane region" description="Helical" evidence="7">
    <location>
        <begin position="52"/>
        <end position="72"/>
    </location>
</feature>